<protein>
    <submittedName>
        <fullName evidence="2">Uncharacterized protein</fullName>
    </submittedName>
</protein>
<accession>X1QWV9</accession>
<reference evidence="2" key="1">
    <citation type="journal article" date="2014" name="Front. Microbiol.">
        <title>High frequency of phylogenetically diverse reductive dehalogenase-homologous genes in deep subseafloor sedimentary metagenomes.</title>
        <authorList>
            <person name="Kawai M."/>
            <person name="Futagami T."/>
            <person name="Toyoda A."/>
            <person name="Takaki Y."/>
            <person name="Nishi S."/>
            <person name="Hori S."/>
            <person name="Arai W."/>
            <person name="Tsubouchi T."/>
            <person name="Morono Y."/>
            <person name="Uchiyama I."/>
            <person name="Ito T."/>
            <person name="Fujiyama A."/>
            <person name="Inagaki F."/>
            <person name="Takami H."/>
        </authorList>
    </citation>
    <scope>NUCLEOTIDE SEQUENCE</scope>
    <source>
        <strain evidence="2">Expedition CK06-06</strain>
    </source>
</reference>
<comment type="caution">
    <text evidence="2">The sequence shown here is derived from an EMBL/GenBank/DDBJ whole genome shotgun (WGS) entry which is preliminary data.</text>
</comment>
<dbReference type="AlphaFoldDB" id="X1QWV9"/>
<proteinExistence type="predicted"/>
<feature type="non-terminal residue" evidence="2">
    <location>
        <position position="1"/>
    </location>
</feature>
<feature type="compositionally biased region" description="Polar residues" evidence="1">
    <location>
        <begin position="32"/>
        <end position="41"/>
    </location>
</feature>
<gene>
    <name evidence="2" type="ORF">S06H3_59208</name>
</gene>
<evidence type="ECO:0000256" key="1">
    <source>
        <dbReference type="SAM" id="MobiDB-lite"/>
    </source>
</evidence>
<organism evidence="2">
    <name type="scientific">marine sediment metagenome</name>
    <dbReference type="NCBI Taxonomy" id="412755"/>
    <lineage>
        <taxon>unclassified sequences</taxon>
        <taxon>metagenomes</taxon>
        <taxon>ecological metagenomes</taxon>
    </lineage>
</organism>
<feature type="region of interest" description="Disordered" evidence="1">
    <location>
        <begin position="14"/>
        <end position="48"/>
    </location>
</feature>
<evidence type="ECO:0000313" key="2">
    <source>
        <dbReference type="EMBL" id="GAI47774.1"/>
    </source>
</evidence>
<dbReference type="EMBL" id="BARV01038431">
    <property type="protein sequence ID" value="GAI47774.1"/>
    <property type="molecule type" value="Genomic_DNA"/>
</dbReference>
<name>X1QWV9_9ZZZZ</name>
<sequence length="48" mass="5375">AKLDGEVKNKAEEEKLALLRKPQGQETEDSLTKVTKQNILRESSPPAR</sequence>